<dbReference type="Proteomes" id="UP000267821">
    <property type="component" value="Unassembled WGS sequence"/>
</dbReference>
<dbReference type="OrthoDB" id="10285468at2759"/>
<reference evidence="2 3" key="1">
    <citation type="journal article" date="2018" name="Nat. Ecol. Evol.">
        <title>Pezizomycetes genomes reveal the molecular basis of ectomycorrhizal truffle lifestyle.</title>
        <authorList>
            <person name="Murat C."/>
            <person name="Payen T."/>
            <person name="Noel B."/>
            <person name="Kuo A."/>
            <person name="Morin E."/>
            <person name="Chen J."/>
            <person name="Kohler A."/>
            <person name="Krizsan K."/>
            <person name="Balestrini R."/>
            <person name="Da Silva C."/>
            <person name="Montanini B."/>
            <person name="Hainaut M."/>
            <person name="Levati E."/>
            <person name="Barry K.W."/>
            <person name="Belfiori B."/>
            <person name="Cichocki N."/>
            <person name="Clum A."/>
            <person name="Dockter R.B."/>
            <person name="Fauchery L."/>
            <person name="Guy J."/>
            <person name="Iotti M."/>
            <person name="Le Tacon F."/>
            <person name="Lindquist E.A."/>
            <person name="Lipzen A."/>
            <person name="Malagnac F."/>
            <person name="Mello A."/>
            <person name="Molinier V."/>
            <person name="Miyauchi S."/>
            <person name="Poulain J."/>
            <person name="Riccioni C."/>
            <person name="Rubini A."/>
            <person name="Sitrit Y."/>
            <person name="Splivallo R."/>
            <person name="Traeger S."/>
            <person name="Wang M."/>
            <person name="Zifcakova L."/>
            <person name="Wipf D."/>
            <person name="Zambonelli A."/>
            <person name="Paolocci F."/>
            <person name="Nowrousian M."/>
            <person name="Ottonello S."/>
            <person name="Baldrian P."/>
            <person name="Spatafora J.W."/>
            <person name="Henrissat B."/>
            <person name="Nagy L.G."/>
            <person name="Aury J.M."/>
            <person name="Wincker P."/>
            <person name="Grigoriev I.V."/>
            <person name="Bonfante P."/>
            <person name="Martin F.M."/>
        </authorList>
    </citation>
    <scope>NUCLEOTIDE SEQUENCE [LARGE SCALE GENOMIC DNA]</scope>
    <source>
        <strain evidence="2 3">ATCC MYA-4762</strain>
    </source>
</reference>
<feature type="compositionally biased region" description="Polar residues" evidence="1">
    <location>
        <begin position="96"/>
        <end position="127"/>
    </location>
</feature>
<dbReference type="InParanoid" id="A0A3N4M1F7"/>
<dbReference type="AlphaFoldDB" id="A0A3N4M1F7"/>
<gene>
    <name evidence="2" type="ORF">L211DRAFT_890841</name>
</gene>
<organism evidence="2 3">
    <name type="scientific">Terfezia boudieri ATCC MYA-4762</name>
    <dbReference type="NCBI Taxonomy" id="1051890"/>
    <lineage>
        <taxon>Eukaryota</taxon>
        <taxon>Fungi</taxon>
        <taxon>Dikarya</taxon>
        <taxon>Ascomycota</taxon>
        <taxon>Pezizomycotina</taxon>
        <taxon>Pezizomycetes</taxon>
        <taxon>Pezizales</taxon>
        <taxon>Pezizaceae</taxon>
        <taxon>Terfezia</taxon>
    </lineage>
</organism>
<evidence type="ECO:0000256" key="1">
    <source>
        <dbReference type="SAM" id="MobiDB-lite"/>
    </source>
</evidence>
<sequence length="216" mass="24076">MAGRVLTTIQRLSSLAPPILSLILLSLPPTRICSFTSIFVKMSSKIETYKNFEVISTTPNLSLADVLKRYELAEEVKYKKEMQKLQSNNVSALYTQQQQPGSSLKSTKHSFNPRSSGSTSFNPNPRQQPRLPVCPTNWDGQTCWYHVNTRSSHTAIDCDGLKEFPRRHLVANNVDPKSVPICAVILLLGLCLVPFLKHKALTASTPPKSLDLLNVQ</sequence>
<evidence type="ECO:0000313" key="3">
    <source>
        <dbReference type="Proteomes" id="UP000267821"/>
    </source>
</evidence>
<keyword evidence="3" id="KW-1185">Reference proteome</keyword>
<proteinExistence type="predicted"/>
<accession>A0A3N4M1F7</accession>
<protein>
    <submittedName>
        <fullName evidence="2">Uncharacterized protein</fullName>
    </submittedName>
</protein>
<dbReference type="EMBL" id="ML121530">
    <property type="protein sequence ID" value="RPB27758.1"/>
    <property type="molecule type" value="Genomic_DNA"/>
</dbReference>
<evidence type="ECO:0000313" key="2">
    <source>
        <dbReference type="EMBL" id="RPB27758.1"/>
    </source>
</evidence>
<feature type="region of interest" description="Disordered" evidence="1">
    <location>
        <begin position="96"/>
        <end position="131"/>
    </location>
</feature>
<name>A0A3N4M1F7_9PEZI</name>